<dbReference type="InterPro" id="IPR010730">
    <property type="entry name" value="HET"/>
</dbReference>
<dbReference type="Pfam" id="PF06985">
    <property type="entry name" value="HET"/>
    <property type="match status" value="1"/>
</dbReference>
<keyword evidence="5" id="KW-1185">Reference proteome</keyword>
<feature type="coiled-coil region" evidence="1">
    <location>
        <begin position="717"/>
        <end position="760"/>
    </location>
</feature>
<feature type="compositionally biased region" description="Acidic residues" evidence="2">
    <location>
        <begin position="890"/>
        <end position="899"/>
    </location>
</feature>
<feature type="domain" description="Heterokaryon incompatibility" evidence="3">
    <location>
        <begin position="240"/>
        <end position="377"/>
    </location>
</feature>
<organism evidence="4 5">
    <name type="scientific">Fusarium solani</name>
    <name type="common">Filamentous fungus</name>
    <dbReference type="NCBI Taxonomy" id="169388"/>
    <lineage>
        <taxon>Eukaryota</taxon>
        <taxon>Fungi</taxon>
        <taxon>Dikarya</taxon>
        <taxon>Ascomycota</taxon>
        <taxon>Pezizomycotina</taxon>
        <taxon>Sordariomycetes</taxon>
        <taxon>Hypocreomycetidae</taxon>
        <taxon>Hypocreales</taxon>
        <taxon>Nectriaceae</taxon>
        <taxon>Fusarium</taxon>
        <taxon>Fusarium solani species complex</taxon>
    </lineage>
</organism>
<comment type="caution">
    <text evidence="4">The sequence shown here is derived from an EMBL/GenBank/DDBJ whole genome shotgun (WGS) entry which is preliminary data.</text>
</comment>
<reference evidence="4" key="1">
    <citation type="journal article" date="2021" name="Nat. Commun.">
        <title>Genetic determinants of endophytism in the Arabidopsis root mycobiome.</title>
        <authorList>
            <person name="Mesny F."/>
            <person name="Miyauchi S."/>
            <person name="Thiergart T."/>
            <person name="Pickel B."/>
            <person name="Atanasova L."/>
            <person name="Karlsson M."/>
            <person name="Huettel B."/>
            <person name="Barry K.W."/>
            <person name="Haridas S."/>
            <person name="Chen C."/>
            <person name="Bauer D."/>
            <person name="Andreopoulos W."/>
            <person name="Pangilinan J."/>
            <person name="LaButti K."/>
            <person name="Riley R."/>
            <person name="Lipzen A."/>
            <person name="Clum A."/>
            <person name="Drula E."/>
            <person name="Henrissat B."/>
            <person name="Kohler A."/>
            <person name="Grigoriev I.V."/>
            <person name="Martin F.M."/>
            <person name="Hacquard S."/>
        </authorList>
    </citation>
    <scope>NUCLEOTIDE SEQUENCE</scope>
    <source>
        <strain evidence="4">FSSC 5 MPI-SDFR-AT-0091</strain>
    </source>
</reference>
<evidence type="ECO:0000313" key="5">
    <source>
        <dbReference type="Proteomes" id="UP000736672"/>
    </source>
</evidence>
<evidence type="ECO:0000256" key="2">
    <source>
        <dbReference type="SAM" id="MobiDB-lite"/>
    </source>
</evidence>
<keyword evidence="1" id="KW-0175">Coiled coil</keyword>
<evidence type="ECO:0000256" key="1">
    <source>
        <dbReference type="SAM" id="Coils"/>
    </source>
</evidence>
<dbReference type="OrthoDB" id="5428863at2759"/>
<gene>
    <name evidence="4" type="ORF">B0J15DRAFT_515344</name>
</gene>
<dbReference type="PANTHER" id="PTHR33112:SF1">
    <property type="entry name" value="HETEROKARYON INCOMPATIBILITY DOMAIN-CONTAINING PROTEIN"/>
    <property type="match status" value="1"/>
</dbReference>
<feature type="region of interest" description="Disordered" evidence="2">
    <location>
        <begin position="872"/>
        <end position="903"/>
    </location>
</feature>
<dbReference type="AlphaFoldDB" id="A0A9P9K5N3"/>
<evidence type="ECO:0000259" key="3">
    <source>
        <dbReference type="Pfam" id="PF06985"/>
    </source>
</evidence>
<proteinExistence type="predicted"/>
<dbReference type="Proteomes" id="UP000736672">
    <property type="component" value="Unassembled WGS sequence"/>
</dbReference>
<sequence>MASKKDQPCQRCSDIDLNKVFSGGYETPHLVIELGDVPQEQRKSSCGLCRLIAEAIYRPFCNEDLASYHDRCDLCEQVGSEQDDEPQPYLLVAIEIPLEKNRDSISHSESSEYMDTTDMFKANPSRSKSQAKASAALPAGKLEKGTSIALKVARKKTRDAQVLSYFGSIYPAFSTPNIPSPARRVRSRLPNYSLLRLFLEECQKNHSACNLTVDRVPIKNLRFIDCKTRRLKRAAPKDSFVALSYVWGECDEELFDDSQLKKGKLPHTPWVIEDAMRVVNQMGYRYLWVDKYCIPQGDEKVLHEHLCQMHLIYQKALFTIVAAAGTRAWHGLPGVSMRDRREQTRAEINGHLLVSAVEPFLPTSQYKWNTRGWTYQEGLFSPRQLIFTPHQVLFHCTEGQQSEMFTEPVSWQVNKPLCVRDLSVWNHIEAFSKRNLTDDSDVLDAIKATMSTYTRGSGGQAAFLWGVPFAESPRPLDSSEIRTHASRLSEDPIESASQVFCYGLAWKASRRNPEATPKTSQRRTYFPTWSWASADGSVEFLLTKWPSKTEKEWISSELAVSIEDVDGRVAPISQYLRKGYPCEPSRYLHVDGWSLRDAMIIDPTRGEALVELGEEKYRLKGRFVLDPLSREHHKEVCTILSETQNSKKRWQALIVHIPKSFYKTPFVVILVKVDDPERPSNDVYERVGYIHDLYVERIPRADREATRQVQTIPKPSMRWAIEEVRQLELERERQRAEAEERCRTVKAKRLREEAERLQEEASRTWDGFWTYPLRPHGMSTNARVPPEPTTQGKGVEDPLDEKEESLGKGNEECLDENEDIFDEDEDFLDFLSKAHTAILDETEQTMLDKQEALGEGKDKNSERLDKSTFEVVSKADANSPERSSLGIDFDGGDDTDSDCDSASTDSYDWGDDFITCQATCGRDQRFFRHLPMVRRSLIIR</sequence>
<evidence type="ECO:0000313" key="4">
    <source>
        <dbReference type="EMBL" id="KAH7244905.1"/>
    </source>
</evidence>
<protein>
    <submittedName>
        <fullName evidence="4">Heterokaryon incompatibility protein-domain-containing protein</fullName>
    </submittedName>
</protein>
<name>A0A9P9K5N3_FUSSL</name>
<accession>A0A9P9K5N3</accession>
<dbReference type="PANTHER" id="PTHR33112">
    <property type="entry name" value="DOMAIN PROTEIN, PUTATIVE-RELATED"/>
    <property type="match status" value="1"/>
</dbReference>
<dbReference type="EMBL" id="JAGTJS010000017">
    <property type="protein sequence ID" value="KAH7244905.1"/>
    <property type="molecule type" value="Genomic_DNA"/>
</dbReference>
<feature type="region of interest" description="Disordered" evidence="2">
    <location>
        <begin position="779"/>
        <end position="810"/>
    </location>
</feature>